<reference evidence="3" key="1">
    <citation type="journal article" date="2019" name="Int. J. Syst. Evol. Microbiol.">
        <title>The Global Catalogue of Microorganisms (GCM) 10K type strain sequencing project: providing services to taxonomists for standard genome sequencing and annotation.</title>
        <authorList>
            <consortium name="The Broad Institute Genomics Platform"/>
            <consortium name="The Broad Institute Genome Sequencing Center for Infectious Disease"/>
            <person name="Wu L."/>
            <person name="Ma J."/>
        </authorList>
    </citation>
    <scope>NUCLEOTIDE SEQUENCE [LARGE SCALE GENOMIC DNA]</scope>
    <source>
        <strain evidence="3">JCM 17138</strain>
    </source>
</reference>
<accession>A0ABP7JDJ1</accession>
<gene>
    <name evidence="2" type="ORF">GCM10022403_086590</name>
</gene>
<dbReference type="Proteomes" id="UP001501009">
    <property type="component" value="Unassembled WGS sequence"/>
</dbReference>
<comment type="caution">
    <text evidence="2">The sequence shown here is derived from an EMBL/GenBank/DDBJ whole genome shotgun (WGS) entry which is preliminary data.</text>
</comment>
<proteinExistence type="predicted"/>
<keyword evidence="3" id="KW-1185">Reference proteome</keyword>
<dbReference type="EMBL" id="BAABDE010000039">
    <property type="protein sequence ID" value="GAA3841039.1"/>
    <property type="molecule type" value="Genomic_DNA"/>
</dbReference>
<protein>
    <submittedName>
        <fullName evidence="2">Uncharacterized protein</fullName>
    </submittedName>
</protein>
<feature type="compositionally biased region" description="Polar residues" evidence="1">
    <location>
        <begin position="1"/>
        <end position="29"/>
    </location>
</feature>
<feature type="region of interest" description="Disordered" evidence="1">
    <location>
        <begin position="1"/>
        <end position="43"/>
    </location>
</feature>
<evidence type="ECO:0000313" key="2">
    <source>
        <dbReference type="EMBL" id="GAA3841039.1"/>
    </source>
</evidence>
<evidence type="ECO:0000313" key="3">
    <source>
        <dbReference type="Proteomes" id="UP001501009"/>
    </source>
</evidence>
<sequence length="113" mass="12773">MQSASTDLGNGTQEFVNRQSPRGRWQSSFEDPCVRGTPAVEPDGDIRADARLAEIGADGMRLTCFVTNAEHPDHTELELRHRQRDRLWEAKRLRLVERVLQQADGPSFRIGTS</sequence>
<organism evidence="2 3">
    <name type="scientific">Streptomyces coacervatus</name>
    <dbReference type="NCBI Taxonomy" id="647381"/>
    <lineage>
        <taxon>Bacteria</taxon>
        <taxon>Bacillati</taxon>
        <taxon>Actinomycetota</taxon>
        <taxon>Actinomycetes</taxon>
        <taxon>Kitasatosporales</taxon>
        <taxon>Streptomycetaceae</taxon>
        <taxon>Streptomyces</taxon>
    </lineage>
</organism>
<evidence type="ECO:0000256" key="1">
    <source>
        <dbReference type="SAM" id="MobiDB-lite"/>
    </source>
</evidence>
<name>A0ABP7JDJ1_9ACTN</name>
<dbReference type="RefSeq" id="WP_275768905.1">
    <property type="nucleotide sequence ID" value="NZ_BAABDE010000039.1"/>
</dbReference>